<dbReference type="Gene3D" id="3.40.50.2300">
    <property type="match status" value="1"/>
</dbReference>
<evidence type="ECO:0000256" key="1">
    <source>
        <dbReference type="ARBA" id="ARBA00022553"/>
    </source>
</evidence>
<dbReference type="KEGG" id="obg:Verru16b_01336"/>
<dbReference type="PROSITE" id="PS50110">
    <property type="entry name" value="RESPONSE_REGULATORY"/>
    <property type="match status" value="1"/>
</dbReference>
<dbReference type="OrthoDB" id="195863at2"/>
<dbReference type="STRING" id="1838286.Verru16b_01336"/>
<name>A0A1D8ATP7_9BACT</name>
<evidence type="ECO:0000313" key="5">
    <source>
        <dbReference type="Proteomes" id="UP000095228"/>
    </source>
</evidence>
<gene>
    <name evidence="4" type="primary">cheY_1</name>
    <name evidence="4" type="ORF">Verru16b_01336</name>
</gene>
<protein>
    <submittedName>
        <fullName evidence="4">Chemotaxis protein CheY</fullName>
    </submittedName>
</protein>
<evidence type="ECO:0000256" key="2">
    <source>
        <dbReference type="PROSITE-ProRule" id="PRU00169"/>
    </source>
</evidence>
<organism evidence="4 5">
    <name type="scientific">Lacunisphaera limnophila</name>
    <dbReference type="NCBI Taxonomy" id="1838286"/>
    <lineage>
        <taxon>Bacteria</taxon>
        <taxon>Pseudomonadati</taxon>
        <taxon>Verrucomicrobiota</taxon>
        <taxon>Opitutia</taxon>
        <taxon>Opitutales</taxon>
        <taxon>Opitutaceae</taxon>
        <taxon>Lacunisphaera</taxon>
    </lineage>
</organism>
<dbReference type="GO" id="GO:0000160">
    <property type="term" value="P:phosphorelay signal transduction system"/>
    <property type="evidence" value="ECO:0007669"/>
    <property type="project" value="InterPro"/>
</dbReference>
<dbReference type="RefSeq" id="WP_069961541.1">
    <property type="nucleotide sequence ID" value="NZ_CP016094.1"/>
</dbReference>
<dbReference type="SUPFAM" id="SSF52172">
    <property type="entry name" value="CheY-like"/>
    <property type="match status" value="1"/>
</dbReference>
<dbReference type="Proteomes" id="UP000095228">
    <property type="component" value="Chromosome"/>
</dbReference>
<dbReference type="InterPro" id="IPR050595">
    <property type="entry name" value="Bact_response_regulator"/>
</dbReference>
<sequence>MNHPKPTVLFIDDDPTTRKVFTTGLAMAGIPTHVVGSPEEAAKVLEDKKVDVIVTDLMMPGFNGVDLIRAVREADYTKHIPILVFTSGGNLEMIEQAALAGVTEIVQKHTTPPAKLIEKILKAHADTWEKK</sequence>
<dbReference type="PANTHER" id="PTHR44591">
    <property type="entry name" value="STRESS RESPONSE REGULATOR PROTEIN 1"/>
    <property type="match status" value="1"/>
</dbReference>
<dbReference type="AlphaFoldDB" id="A0A1D8ATP7"/>
<keyword evidence="5" id="KW-1185">Reference proteome</keyword>
<accession>A0A1D8ATP7</accession>
<dbReference type="EMBL" id="CP016094">
    <property type="protein sequence ID" value="AOS44275.1"/>
    <property type="molecule type" value="Genomic_DNA"/>
</dbReference>
<feature type="domain" description="Response regulatory" evidence="3">
    <location>
        <begin position="7"/>
        <end position="123"/>
    </location>
</feature>
<dbReference type="InterPro" id="IPR001789">
    <property type="entry name" value="Sig_transdc_resp-reg_receiver"/>
</dbReference>
<evidence type="ECO:0000259" key="3">
    <source>
        <dbReference type="PROSITE" id="PS50110"/>
    </source>
</evidence>
<reference evidence="4 5" key="1">
    <citation type="submission" date="2016-06" db="EMBL/GenBank/DDBJ databases">
        <title>Three novel species with peptidoglycan cell walls form the new genus Lacunisphaera gen. nov. in the family Opitutaceae of the verrucomicrobial subdivision 4.</title>
        <authorList>
            <person name="Rast P."/>
            <person name="Gloeckner I."/>
            <person name="Jogler M."/>
            <person name="Boedeker C."/>
            <person name="Jeske O."/>
            <person name="Wiegand S."/>
            <person name="Reinhardt R."/>
            <person name="Schumann P."/>
            <person name="Rohde M."/>
            <person name="Spring S."/>
            <person name="Gloeckner F.O."/>
            <person name="Jogler C."/>
        </authorList>
    </citation>
    <scope>NUCLEOTIDE SEQUENCE [LARGE SCALE GENOMIC DNA]</scope>
    <source>
        <strain evidence="4 5">IG16b</strain>
    </source>
</reference>
<dbReference type="InterPro" id="IPR011006">
    <property type="entry name" value="CheY-like_superfamily"/>
</dbReference>
<proteinExistence type="predicted"/>
<dbReference type="SMART" id="SM00448">
    <property type="entry name" value="REC"/>
    <property type="match status" value="1"/>
</dbReference>
<dbReference type="Pfam" id="PF00072">
    <property type="entry name" value="Response_reg"/>
    <property type="match status" value="1"/>
</dbReference>
<feature type="modified residue" description="4-aspartylphosphate" evidence="2">
    <location>
        <position position="56"/>
    </location>
</feature>
<keyword evidence="1 2" id="KW-0597">Phosphoprotein</keyword>
<dbReference type="PANTHER" id="PTHR44591:SF25">
    <property type="entry name" value="CHEMOTAXIS TWO-COMPONENT RESPONSE REGULATOR"/>
    <property type="match status" value="1"/>
</dbReference>
<evidence type="ECO:0000313" key="4">
    <source>
        <dbReference type="EMBL" id="AOS44275.1"/>
    </source>
</evidence>
<dbReference type="CDD" id="cd00156">
    <property type="entry name" value="REC"/>
    <property type="match status" value="1"/>
</dbReference>